<evidence type="ECO:0000313" key="9">
    <source>
        <dbReference type="Proteomes" id="UP000032027"/>
    </source>
</evidence>
<comment type="similarity">
    <text evidence="1">Belongs to the thioredoxin family. DsbA subfamily.</text>
</comment>
<dbReference type="KEGG" id="nid:NPIRD3C_0385"/>
<keyword evidence="6" id="KW-0676">Redox-active center</keyword>
<gene>
    <name evidence="8" type="ORF">NPIRD3C_0385</name>
</gene>
<dbReference type="PANTHER" id="PTHR13887:SF14">
    <property type="entry name" value="DISULFIDE BOND FORMATION PROTEIN D"/>
    <property type="match status" value="1"/>
</dbReference>
<dbReference type="OrthoDB" id="15256at2157"/>
<evidence type="ECO:0000256" key="6">
    <source>
        <dbReference type="ARBA" id="ARBA00023284"/>
    </source>
</evidence>
<dbReference type="GO" id="GO:0016853">
    <property type="term" value="F:isomerase activity"/>
    <property type="evidence" value="ECO:0007669"/>
    <property type="project" value="UniProtKB-KW"/>
</dbReference>
<keyword evidence="3" id="KW-0732">Signal</keyword>
<dbReference type="InterPro" id="IPR036249">
    <property type="entry name" value="Thioredoxin-like_sf"/>
</dbReference>
<proteinExistence type="inferred from homology"/>
<dbReference type="PANTHER" id="PTHR13887">
    <property type="entry name" value="GLUTATHIONE S-TRANSFERASE KAPPA"/>
    <property type="match status" value="1"/>
</dbReference>
<comment type="similarity">
    <text evidence="2">Belongs to the glutaredoxin family.</text>
</comment>
<dbReference type="InterPro" id="IPR012336">
    <property type="entry name" value="Thioredoxin-like_fold"/>
</dbReference>
<organism evidence="8 9">
    <name type="scientific">Nitrosopumilus piranensis</name>
    <dbReference type="NCBI Taxonomy" id="1582439"/>
    <lineage>
        <taxon>Archaea</taxon>
        <taxon>Nitrososphaerota</taxon>
        <taxon>Nitrososphaeria</taxon>
        <taxon>Nitrosopumilales</taxon>
        <taxon>Nitrosopumilaceae</taxon>
        <taxon>Nitrosopumilus</taxon>
    </lineage>
</organism>
<dbReference type="RefSeq" id="WP_148702585.1">
    <property type="nucleotide sequence ID" value="NZ_CP010868.1"/>
</dbReference>
<keyword evidence="5" id="KW-1015">Disulfide bond</keyword>
<keyword evidence="4" id="KW-0560">Oxidoreductase</keyword>
<evidence type="ECO:0000256" key="4">
    <source>
        <dbReference type="ARBA" id="ARBA00023002"/>
    </source>
</evidence>
<protein>
    <submittedName>
        <fullName evidence="8">Protein-disulfide isomerase-like protein</fullName>
    </submittedName>
</protein>
<dbReference type="HOGENOM" id="CLU_000288_47_1_2"/>
<keyword evidence="8" id="KW-0413">Isomerase</keyword>
<dbReference type="Gene3D" id="3.40.30.10">
    <property type="entry name" value="Glutaredoxin"/>
    <property type="match status" value="1"/>
</dbReference>
<keyword evidence="9" id="KW-1185">Reference proteome</keyword>
<evidence type="ECO:0000259" key="7">
    <source>
        <dbReference type="Pfam" id="PF13462"/>
    </source>
</evidence>
<name>A0A0C5BTJ9_9ARCH</name>
<feature type="domain" description="Thioredoxin-like fold" evidence="7">
    <location>
        <begin position="47"/>
        <end position="189"/>
    </location>
</feature>
<sequence>MSIVIIVLIAASFSLQNFDSVTTLENTPDIILTNVDYFERIPSDLPIVGISDAPVTIFAFNDYQCLSCKFWYEKEYPKISENLIKTNKANMVFLDAPTFGNDSILISQATFCADEQGKYSEYQKTLFSKQQEIDSWAKLQQLKDFAMDLNLNMEKFANCLDSGKYEKDVQANIDYTTSMGVEKIPLFKIINFEGKEFVLKGSIPSTLFEETVNRFQN</sequence>
<dbReference type="GO" id="GO:0016491">
    <property type="term" value="F:oxidoreductase activity"/>
    <property type="evidence" value="ECO:0007669"/>
    <property type="project" value="UniProtKB-KW"/>
</dbReference>
<dbReference type="SUPFAM" id="SSF52833">
    <property type="entry name" value="Thioredoxin-like"/>
    <property type="match status" value="1"/>
</dbReference>
<reference evidence="9" key="1">
    <citation type="submission" date="2015-02" db="EMBL/GenBank/DDBJ databases">
        <title>Characterization of two novel Thaumarchaeota isolated from the Northern Adriatic Sea.</title>
        <authorList>
            <person name="Bayer B."/>
            <person name="Vojvoda J."/>
            <person name="Offre P."/>
            <person name="Srivastava A."/>
            <person name="Elisabeth N."/>
            <person name="Garcia J.A.L."/>
            <person name="Schleper C."/>
            <person name="Herndl G.J."/>
        </authorList>
    </citation>
    <scope>NUCLEOTIDE SEQUENCE [LARGE SCALE GENOMIC DNA]</scope>
    <source>
        <strain evidence="9">D3C</strain>
    </source>
</reference>
<dbReference type="GeneID" id="41599548"/>
<dbReference type="AlphaFoldDB" id="A0A0C5BTJ9"/>
<evidence type="ECO:0000256" key="5">
    <source>
        <dbReference type="ARBA" id="ARBA00023157"/>
    </source>
</evidence>
<reference evidence="8 9" key="3">
    <citation type="journal article" date="2019" name="Int. J. Syst. Evol. Microbiol.">
        <title>Nitrosopumilus adriaticus sp. nov. and Nitrosopumilus piranensis sp. nov., two ammonia-oxidizing archaea from the Adriatic Sea and members of the class Nitrososphaeria.</title>
        <authorList>
            <person name="Bayer B."/>
            <person name="Vojvoda J."/>
            <person name="Reinthaler T."/>
            <person name="Reyes C."/>
            <person name="Pinto M."/>
            <person name="Herndl G.J."/>
        </authorList>
    </citation>
    <scope>NUCLEOTIDE SEQUENCE [LARGE SCALE GENOMIC DNA]</scope>
    <source>
        <strain evidence="8 9">D3C</strain>
    </source>
</reference>
<evidence type="ECO:0000313" key="8">
    <source>
        <dbReference type="EMBL" id="AJM91601.1"/>
    </source>
</evidence>
<evidence type="ECO:0000256" key="3">
    <source>
        <dbReference type="ARBA" id="ARBA00022729"/>
    </source>
</evidence>
<dbReference type="PATRIC" id="fig|1582439.9.peg.388"/>
<evidence type="ECO:0000256" key="1">
    <source>
        <dbReference type="ARBA" id="ARBA00005791"/>
    </source>
</evidence>
<dbReference type="Pfam" id="PF13462">
    <property type="entry name" value="Thioredoxin_4"/>
    <property type="match status" value="1"/>
</dbReference>
<dbReference type="EMBL" id="CP010868">
    <property type="protein sequence ID" value="AJM91601.1"/>
    <property type="molecule type" value="Genomic_DNA"/>
</dbReference>
<dbReference type="Proteomes" id="UP000032027">
    <property type="component" value="Chromosome"/>
</dbReference>
<reference evidence="8 9" key="2">
    <citation type="journal article" date="2016" name="ISME J.">
        <title>Physiological and genomic characterization of two novel marine thaumarchaeal strains indicates niche differentiation.</title>
        <authorList>
            <person name="Bayer B."/>
            <person name="Vojvoda J."/>
            <person name="Offre P."/>
            <person name="Alves R.J."/>
            <person name="Elisabeth N.H."/>
            <person name="Garcia J.A."/>
            <person name="Volland J.M."/>
            <person name="Srivastava A."/>
            <person name="Schleper C."/>
            <person name="Herndl G.J."/>
        </authorList>
    </citation>
    <scope>NUCLEOTIDE SEQUENCE [LARGE SCALE GENOMIC DNA]</scope>
    <source>
        <strain evidence="8 9">D3C</strain>
    </source>
</reference>
<evidence type="ECO:0000256" key="2">
    <source>
        <dbReference type="ARBA" id="ARBA00007787"/>
    </source>
</evidence>
<accession>A0A0C5BTJ9</accession>